<protein>
    <submittedName>
        <fullName evidence="2">Uncharacterized protein</fullName>
    </submittedName>
</protein>
<accession>A0A564YFK8</accession>
<dbReference type="Proteomes" id="UP000321570">
    <property type="component" value="Unassembled WGS sequence"/>
</dbReference>
<evidence type="ECO:0000313" key="3">
    <source>
        <dbReference type="Proteomes" id="UP000321570"/>
    </source>
</evidence>
<gene>
    <name evidence="2" type="ORF">WMSIL1_LOCUS5310</name>
    <name evidence="1" type="ORF">WMSIL1_LOCUS5329</name>
</gene>
<organism evidence="2 3">
    <name type="scientific">Hymenolepis diminuta</name>
    <name type="common">Rat tapeworm</name>
    <dbReference type="NCBI Taxonomy" id="6216"/>
    <lineage>
        <taxon>Eukaryota</taxon>
        <taxon>Metazoa</taxon>
        <taxon>Spiralia</taxon>
        <taxon>Lophotrochozoa</taxon>
        <taxon>Platyhelminthes</taxon>
        <taxon>Cestoda</taxon>
        <taxon>Eucestoda</taxon>
        <taxon>Cyclophyllidea</taxon>
        <taxon>Hymenolepididae</taxon>
        <taxon>Hymenolepis</taxon>
    </lineage>
</organism>
<evidence type="ECO:0000313" key="2">
    <source>
        <dbReference type="EMBL" id="VUZ45314.1"/>
    </source>
</evidence>
<proteinExistence type="predicted"/>
<keyword evidence="3" id="KW-1185">Reference proteome</keyword>
<dbReference type="EMBL" id="CABIJS010000166">
    <property type="protein sequence ID" value="VUZ45314.1"/>
    <property type="molecule type" value="Genomic_DNA"/>
</dbReference>
<sequence>MYAFSDLKEFYLQLDEQRIYQVSFRAHLDSSVNDEVLNGDTTRLNIMRAKRQLVMLRPVLKSIVLSIKTQADLFGTLAEPVLFYSLFSINYRKVDDDKIKAVQNIAQGMKLNVCSMRQVSVKVLAGKVAQRNLATPLQNFRVNL</sequence>
<evidence type="ECO:0000313" key="1">
    <source>
        <dbReference type="EMBL" id="VUZ45309.1"/>
    </source>
</evidence>
<name>A0A564YFK8_HYMDI</name>
<reference evidence="2 3" key="1">
    <citation type="submission" date="2019-07" db="EMBL/GenBank/DDBJ databases">
        <authorList>
            <person name="Jastrzebski P J."/>
            <person name="Paukszto L."/>
            <person name="Jastrzebski P J."/>
        </authorList>
    </citation>
    <scope>NUCLEOTIDE SEQUENCE [LARGE SCALE GENOMIC DNA]</scope>
    <source>
        <strain evidence="2 3">WMS-il1</strain>
    </source>
</reference>
<dbReference type="EMBL" id="CABIJS010000166">
    <property type="protein sequence ID" value="VUZ45309.1"/>
    <property type="molecule type" value="Genomic_DNA"/>
</dbReference>
<dbReference type="AlphaFoldDB" id="A0A564YFK8"/>